<gene>
    <name evidence="4" type="ORF">IV44_GL001935</name>
</gene>
<dbReference type="GO" id="GO:0046872">
    <property type="term" value="F:metal ion binding"/>
    <property type="evidence" value="ECO:0007669"/>
    <property type="project" value="UniProtKB-KW"/>
</dbReference>
<comment type="caution">
    <text evidence="4">The sequence shown here is derived from an EMBL/GenBank/DDBJ whole genome shotgun (WGS) entry which is preliminary data.</text>
</comment>
<dbReference type="PANTHER" id="PTHR13778:SF47">
    <property type="entry name" value="LIPOPOLYSACCHARIDE 1,3-GALACTOSYLTRANSFERASE"/>
    <property type="match status" value="1"/>
</dbReference>
<dbReference type="Proteomes" id="UP000051529">
    <property type="component" value="Unassembled WGS sequence"/>
</dbReference>
<sequence>MMKTIALAANYAYINNIETTIKSIIYHNRVVKIYVFNYDIPQEWFIKINQYANQVGLQIIDQKFDPEVIKNVHASYDYIKPISYARFLIPRLLTEDKVLYLDSDLVVDHNLDDLFNADFGDNLFLAVKDYIFYSDHPNEEAGLFNTGVLLFNNRRLKESNKNLSQELLKLGENPALNNGDQTIFNHYFKGKIGELPAKYNYQIGFAYFANVTHDQGLLSKLKAITDPVIIHYVTAYKPFNLLSYGLLRDKYWFYRNLEWWQIVQKYTVFDRTKIGQPKFDGEIFIFTNQQEIQNLEKVIQKLPNIRFNVAAHTEVGWPLKELLKYPNYRVYPSVIDDNLDYLVNAADVYLDINYGEKDAAIIDRIKKRQLPILSFAETADHDSKYGNYQIFANDDLDGMVQKILEIVKQDKN</sequence>
<dbReference type="PANTHER" id="PTHR13778">
    <property type="entry name" value="GLYCOSYLTRANSFERASE 8 DOMAIN-CONTAINING PROTEIN"/>
    <property type="match status" value="1"/>
</dbReference>
<organism evidence="4 5">
    <name type="scientific">Lactobacillus amylovorus subsp. animalium DSM 16698</name>
    <dbReference type="NCBI Taxonomy" id="695563"/>
    <lineage>
        <taxon>Bacteria</taxon>
        <taxon>Bacillati</taxon>
        <taxon>Bacillota</taxon>
        <taxon>Bacilli</taxon>
        <taxon>Lactobacillales</taxon>
        <taxon>Lactobacillaceae</taxon>
        <taxon>Lactobacillus</taxon>
        <taxon>Lactobacillus amylovorus subsp. animalium</taxon>
    </lineage>
</organism>
<dbReference type="PATRIC" id="fig|695563.3.peg.2016"/>
<dbReference type="Gene3D" id="3.90.550.10">
    <property type="entry name" value="Spore Coat Polysaccharide Biosynthesis Protein SpsA, Chain A"/>
    <property type="match status" value="1"/>
</dbReference>
<dbReference type="InterPro" id="IPR002495">
    <property type="entry name" value="Glyco_trans_8"/>
</dbReference>
<reference evidence="4 5" key="1">
    <citation type="journal article" date="2015" name="Genome Announc.">
        <title>Expanding the biotechnology potential of lactobacilli through comparative genomics of 213 strains and associated genera.</title>
        <authorList>
            <person name="Sun Z."/>
            <person name="Harris H.M."/>
            <person name="McCann A."/>
            <person name="Guo C."/>
            <person name="Argimon S."/>
            <person name="Zhang W."/>
            <person name="Yang X."/>
            <person name="Jeffery I.B."/>
            <person name="Cooney J.C."/>
            <person name="Kagawa T.F."/>
            <person name="Liu W."/>
            <person name="Song Y."/>
            <person name="Salvetti E."/>
            <person name="Wrobel A."/>
            <person name="Rasinkangas P."/>
            <person name="Parkhill J."/>
            <person name="Rea M.C."/>
            <person name="O'Sullivan O."/>
            <person name="Ritari J."/>
            <person name="Douillard F.P."/>
            <person name="Paul Ross R."/>
            <person name="Yang R."/>
            <person name="Briner A.E."/>
            <person name="Felis G.E."/>
            <person name="de Vos W.M."/>
            <person name="Barrangou R."/>
            <person name="Klaenhammer T.R."/>
            <person name="Caufield P.W."/>
            <person name="Cui Y."/>
            <person name="Zhang H."/>
            <person name="O'Toole P.W."/>
        </authorList>
    </citation>
    <scope>NUCLEOTIDE SEQUENCE [LARGE SCALE GENOMIC DNA]</scope>
    <source>
        <strain evidence="4 5">DSM 16698</strain>
    </source>
</reference>
<evidence type="ECO:0000256" key="1">
    <source>
        <dbReference type="ARBA" id="ARBA00022676"/>
    </source>
</evidence>
<dbReference type="CDD" id="cd04194">
    <property type="entry name" value="GT8_A4GalT_like"/>
    <property type="match status" value="1"/>
</dbReference>
<evidence type="ECO:0000256" key="3">
    <source>
        <dbReference type="ARBA" id="ARBA00022723"/>
    </source>
</evidence>
<keyword evidence="2" id="KW-0808">Transferase</keyword>
<name>A0A0R2L1E5_LACAM</name>
<evidence type="ECO:0000256" key="2">
    <source>
        <dbReference type="ARBA" id="ARBA00022679"/>
    </source>
</evidence>
<accession>A0A0R2L1E5</accession>
<dbReference type="GO" id="GO:0016757">
    <property type="term" value="F:glycosyltransferase activity"/>
    <property type="evidence" value="ECO:0007669"/>
    <property type="project" value="UniProtKB-KW"/>
</dbReference>
<dbReference type="EMBL" id="JQBQ01000009">
    <property type="protein sequence ID" value="KRN92388.1"/>
    <property type="molecule type" value="Genomic_DNA"/>
</dbReference>
<proteinExistence type="predicted"/>
<keyword evidence="3" id="KW-0479">Metal-binding</keyword>
<dbReference type="RefSeq" id="WP_082621152.1">
    <property type="nucleotide sequence ID" value="NZ_JQBQ01000009.1"/>
</dbReference>
<evidence type="ECO:0000313" key="4">
    <source>
        <dbReference type="EMBL" id="KRN92388.1"/>
    </source>
</evidence>
<dbReference type="InterPro" id="IPR029044">
    <property type="entry name" value="Nucleotide-diphossugar_trans"/>
</dbReference>
<dbReference type="AlphaFoldDB" id="A0A0R2L1E5"/>
<keyword evidence="1" id="KW-0328">Glycosyltransferase</keyword>
<dbReference type="SUPFAM" id="SSF53448">
    <property type="entry name" value="Nucleotide-diphospho-sugar transferases"/>
    <property type="match status" value="1"/>
</dbReference>
<dbReference type="Pfam" id="PF01501">
    <property type="entry name" value="Glyco_transf_8"/>
    <property type="match status" value="1"/>
</dbReference>
<dbReference type="InterPro" id="IPR050748">
    <property type="entry name" value="Glycosyltrans_8_dom-fam"/>
</dbReference>
<protein>
    <recommendedName>
        <fullName evidence="6">Glycosyltransferase</fullName>
    </recommendedName>
</protein>
<evidence type="ECO:0000313" key="5">
    <source>
        <dbReference type="Proteomes" id="UP000051529"/>
    </source>
</evidence>
<evidence type="ECO:0008006" key="6">
    <source>
        <dbReference type="Google" id="ProtNLM"/>
    </source>
</evidence>